<dbReference type="Gene3D" id="3.40.50.2300">
    <property type="match status" value="2"/>
</dbReference>
<proteinExistence type="predicted"/>
<dbReference type="PANTHER" id="PTHR35271">
    <property type="entry name" value="ABC TRANSPORTER, SUBSTRATE-BINDING LIPOPROTEIN-RELATED"/>
    <property type="match status" value="1"/>
</dbReference>
<keyword evidence="2" id="KW-1185">Reference proteome</keyword>
<dbReference type="Pfam" id="PF04392">
    <property type="entry name" value="ABC_sub_bind"/>
    <property type="match status" value="1"/>
</dbReference>
<dbReference type="EMBL" id="VBRY01000008">
    <property type="protein sequence ID" value="TLS66678.1"/>
    <property type="molecule type" value="Genomic_DNA"/>
</dbReference>
<evidence type="ECO:0008006" key="3">
    <source>
        <dbReference type="Google" id="ProtNLM"/>
    </source>
</evidence>
<gene>
    <name evidence="1" type="ORF">FEF65_09135</name>
</gene>
<protein>
    <recommendedName>
        <fullName evidence="3">ABC transporter substrate-binding protein</fullName>
    </recommendedName>
</protein>
<reference evidence="1 2" key="1">
    <citation type="journal article" date="2019" name="Appl. Environ. Microbiol.">
        <title>Environmental Evidence and Genomic Insight of Iron-oxidizing Bacteria Preference Towards More Corrosion Resistant Stainless Steel at Higher Salinities.</title>
        <authorList>
            <person name="Garrison C.E."/>
            <person name="Price K.A."/>
            <person name="Field E.K."/>
        </authorList>
    </citation>
    <scope>NUCLEOTIDE SEQUENCE [LARGE SCALE GENOMIC DNA]</scope>
    <source>
        <strain evidence="1 2">P3</strain>
    </source>
</reference>
<dbReference type="PANTHER" id="PTHR35271:SF1">
    <property type="entry name" value="ABC TRANSPORTER, SUBSTRATE-BINDING LIPOPROTEIN"/>
    <property type="match status" value="1"/>
</dbReference>
<evidence type="ECO:0000313" key="1">
    <source>
        <dbReference type="EMBL" id="TLS66678.1"/>
    </source>
</evidence>
<dbReference type="Proteomes" id="UP000306585">
    <property type="component" value="Unassembled WGS sequence"/>
</dbReference>
<dbReference type="InterPro" id="IPR007487">
    <property type="entry name" value="ABC_transpt-TYRBP-like"/>
</dbReference>
<name>A0A5R9GLW2_9PROT</name>
<comment type="caution">
    <text evidence="1">The sequence shown here is derived from an EMBL/GenBank/DDBJ whole genome shotgun (WGS) entry which is preliminary data.</text>
</comment>
<sequence>MIGYAANIVTTYGRQRPLFRRLAASVVALVSLLIPLSAPHAATCLYISSYHSGYEWNDGIEQGLEKSLAGKCRLEKFYMDSKRHQSDDHSKMMALQAKAYIEKLSPDILIAADDNASRYLIQPFYKNSSIPVVFCGINYSVAPYGYPYDNATGMIEISPVRPLYKQIKAILGSVKRGAFLAADVTTQHREYDLNKEVYSSHGIELAPVFVKTMAEWSKQFKRLQSQGDFLVIGNNAGISDWSEEQATAVSRAETRILTVTNYDWMRWYALLSITKLAEEQGEWAGDVALAVLGGADISKIPVVANRHWNIYVNPELLETSGIKLPQTIMLKAIRVSR</sequence>
<evidence type="ECO:0000313" key="2">
    <source>
        <dbReference type="Proteomes" id="UP000306585"/>
    </source>
</evidence>
<dbReference type="RefSeq" id="WP_138239508.1">
    <property type="nucleotide sequence ID" value="NZ_VBRY01000008.1"/>
</dbReference>
<accession>A0A5R9GLW2</accession>
<dbReference type="AlphaFoldDB" id="A0A5R9GLW2"/>
<organism evidence="1 2">
    <name type="scientific">Mariprofundus erugo</name>
    <dbReference type="NCBI Taxonomy" id="2528639"/>
    <lineage>
        <taxon>Bacteria</taxon>
        <taxon>Pseudomonadati</taxon>
        <taxon>Pseudomonadota</taxon>
        <taxon>Candidatius Mariprofundia</taxon>
        <taxon>Mariprofundales</taxon>
        <taxon>Mariprofundaceae</taxon>
        <taxon>Mariprofundus</taxon>
    </lineage>
</organism>